<gene>
    <name evidence="4" type="ORF">NYPRO_LOCUS13825</name>
</gene>
<feature type="region of interest" description="Disordered" evidence="1">
    <location>
        <begin position="1936"/>
        <end position="1970"/>
    </location>
</feature>
<feature type="region of interest" description="Disordered" evidence="1">
    <location>
        <begin position="1149"/>
        <end position="1170"/>
    </location>
</feature>
<keyword evidence="2" id="KW-0472">Membrane</keyword>
<feature type="domain" description="Coiled-coil" evidence="3">
    <location>
        <begin position="1857"/>
        <end position="1888"/>
    </location>
</feature>
<feature type="compositionally biased region" description="Polar residues" evidence="1">
    <location>
        <begin position="5346"/>
        <end position="5364"/>
    </location>
</feature>
<reference evidence="4" key="1">
    <citation type="submission" date="2020-12" db="EMBL/GenBank/DDBJ databases">
        <authorList>
            <consortium name="Molecular Ecology Group"/>
        </authorList>
    </citation>
    <scope>NUCLEOTIDE SEQUENCE</scope>
    <source>
        <strain evidence="4">TBG_1078</strain>
    </source>
</reference>
<feature type="compositionally biased region" description="Basic and acidic residues" evidence="1">
    <location>
        <begin position="583"/>
        <end position="605"/>
    </location>
</feature>
<organism evidence="4 5">
    <name type="scientific">Nyctereutes procyonoides</name>
    <name type="common">Raccoon dog</name>
    <name type="synonym">Canis procyonoides</name>
    <dbReference type="NCBI Taxonomy" id="34880"/>
    <lineage>
        <taxon>Eukaryota</taxon>
        <taxon>Metazoa</taxon>
        <taxon>Chordata</taxon>
        <taxon>Craniata</taxon>
        <taxon>Vertebrata</taxon>
        <taxon>Euteleostomi</taxon>
        <taxon>Mammalia</taxon>
        <taxon>Eutheria</taxon>
        <taxon>Laurasiatheria</taxon>
        <taxon>Carnivora</taxon>
        <taxon>Caniformia</taxon>
        <taxon>Canidae</taxon>
        <taxon>Nyctereutes</taxon>
    </lineage>
</organism>
<dbReference type="PANTHER" id="PTHR35542">
    <property type="entry name" value="COILED-COIL DOMAIN-CONTAINING PROTEIN 168"/>
    <property type="match status" value="1"/>
</dbReference>
<dbReference type="EMBL" id="CAJHUB010000750">
    <property type="protein sequence ID" value="CAD7681033.1"/>
    <property type="molecule type" value="Genomic_DNA"/>
</dbReference>
<feature type="region of interest" description="Disordered" evidence="1">
    <location>
        <begin position="5937"/>
        <end position="5959"/>
    </location>
</feature>
<keyword evidence="2" id="KW-0812">Transmembrane</keyword>
<feature type="region of interest" description="Disordered" evidence="1">
    <location>
        <begin position="2196"/>
        <end position="2244"/>
    </location>
</feature>
<evidence type="ECO:0000256" key="2">
    <source>
        <dbReference type="SAM" id="Phobius"/>
    </source>
</evidence>
<accession>A0A811YTU4</accession>
<feature type="region of interest" description="Disordered" evidence="1">
    <location>
        <begin position="5125"/>
        <end position="5146"/>
    </location>
</feature>
<proteinExistence type="predicted"/>
<evidence type="ECO:0000313" key="4">
    <source>
        <dbReference type="EMBL" id="CAD7681033.1"/>
    </source>
</evidence>
<dbReference type="Proteomes" id="UP000645828">
    <property type="component" value="Unassembled WGS sequence"/>
</dbReference>
<feature type="compositionally biased region" description="Basic and acidic residues" evidence="1">
    <location>
        <begin position="698"/>
        <end position="716"/>
    </location>
</feature>
<sequence>MSKQFYFFKKAARNRLEDNTFWTLWELVESWTQNDWLAIFFIIFLGIIFEIILIKICTSFNKKPALPEKGSSSAQEKENNCLKSVKFDNWPIPSSSEERVDDFSERTIASSLTSEENESNFEDRVLLADEVIWLSTRESKYQVSHFSESHITSSNGTSSSLSLFHSEVKEFFPSHGEYPENEQETIQFPSKKLFSILKTNKNKNLIFSSDFNFSRSSRRSIESEDLNVAPCPPAHLFLSRDQVRILEENVRNQVALKSKTTSESKTTYLYSRFQESPIQNQHSVTIDISAQAQDSLPGQNAIQNQGFYEARFTSQVQQFVNNQESLNSQPDIMVFALPRDLTRKPFCSSTQESFQTQEKDRSQHLVNVSYSVETQDSVKGLESDKNQFDEAQYSFCFEDSNKSKHLIEGQNAIFKNARCLVLTVSPNALAERMLQIESVKPEGQKQITSSELNQYFTYGSGPLSHTLFKRQKNRRKTLHSKSKFSLIVLSQKSKKTQIPLVFQITVCHTSKPSKLGCKYNAKKELHQRKSIPDTALHLTYVSKPVPPYIKKYSRKELVKVMPGVTGCRHSLSLDAENVNDAESTEKRRTSGRTGDIKQHGRENEGQKTISPKTSPQLEQSFNNTFQLKSPCFSLIEMNWKNKESRKGPITQAKGIGIAEFHAPNSKKTSDLHIPKQEARLGDIISEPWQKFVSSPKVESNRRMKTQEDLRSTEKSHLPLLGGKKLPTSSPEMRRYFPDGNTQKQEDFLEIVLETSEVNLFISLGIKEHKDSEQLASIKTQKSTEDVIMKEKKPPVTLHATEGDNPSDSEGLECNSRSNVKNMQGERIFVTFLDATNTTVSEPLDMKMHSRLKAKTDKTTTGSSHSVVKLKKLPDEKKIWDAKYIEKRCIFKKPQEHVREEEEQILEEGVPQLPQDFRLSLQLKQKPKYLRFEIKQSSPGSGETQNKEQEVQPQTLPTETVLVTSPCPTMDPFQIEVKQSAERLTGRETTDPENPLTVLENSRVGEVLIETRECGIPFGGSPRKTMDDHIAEEKTDLKRVLSAIALGSFIIHMLPLSYFKRQKIRKKLSGAKRLLSPKSVIRKVKKSTNLLMLSINRHGTASLRKRLRANFKILIKQMLQDKIVADVLVNVVYTHMFILSHSRTHSRLNAENCSQTELKQEKSKDEKEKKYSINKSSYSRYTLEEVKLQDEVRGDEAPPEAVLHDSWNLRMDANPEKELKMEEVPQTITYRESLMESVSYTLDGTQNKRLQCSFKTKMKNPQQNKNRADAFLNVIQSKVCLLPNAKVSSELNVETDMQRITRHDHMQPVQGKLLNGRKVRRLLVSTLSNSVRDEKEEEGKHETLPAPENSQRFTFNAYQNCGFIKSDEELKETQSINIQVQPQTHDKQTVLGSTSCPVLDQFQFGNLENYARFSPPKSGEGKIDEIIFSTREYSVPSDSNHQKEEAGGTEKKDTVTFNFCIPALSTLKRKRNFKKYSDTKTLVNLKCGILKAKKPPVSYIFSIKGGVSPNHRKELGCNSTTKMVEVDQSENMEAKAYSSMTITTPNLNMYSKIEREKGMLGETSLSSKQVKQAISPNEGKIISDDTKKNSLQDEEKVKKKQETLKVIPQHSQHFKFHSVQRKELDLHQSEGQGSVIEKDISHRMQPTDSMQGEKPKKSHQTQNGAIYTASSKLPLLKSKKSLIGEILMDTMKVGVLTVGSHMGKLYSHGKEENAGLKNLQATVLESLDVSTPDLSESKRQRKTFTCRALKNKMNPKRVVMKAKKAPISLIFNISGNGCLKNLCPKILKSQVIDLLIHIKCSGVLEDLIAERKEGLAQELPATVPESLDLSTFALPALKRKRNNLKYIDRNKMSLEWVTSKAKKAPISQTLTISKRGTPSHKKQFKYNLKIMMKQGKPTADMTLNAISSPVPVLLDVKMYNRIKAESDVSWKMRFSHELQQREQSPDGEKACSADSSDNRGLPSSSTKEVKDQCEEAALRNSQHSSFIAGKMKEPHFVKSELEVKNLARENVTEPLNTAQELQQQTLFTKSVLHCVSCSILNSLPLEKLPKRTKTQKGLKYAKSPKILYPVLEKSIRESLIVTTRSDILSERGPRKELASSIPEVKLQKDLQARTLKCFDFSTPASSEFEGQRNAAQIPNFKDDQYPRSGALSHGKEQDFILKNTTKEISQDMPDIFVNIFPLPTPGSPAIKMYKKVKTKKEPLRNKSNILQPQQHEGERMGPYSPKKWSNSGSTSESRWQNEKEREGNGVLFEAGLQFLNNTRRRKDQNILITEQKVQQQILVSKNKLESTCSPLTPFQIEELSKNIPSQKAIPHRIGQKIPCPKSGNPAFDYFSIDEAECSTVSDGSPARKLDVNTAVSLLPEEEEEDIKTQKIMKHRLIQNISSTKSGNSVLGDPGNKSSRRKMGGHIAKKYRLLQRDLLTMSTMSVLFDSESQEKILKFSGRKNRLGPKRITMKAKKYLCSQMLNITEHDNVCYRKEQDYNLKSTINDMQQNKSIANAFLFPTLVSTDNDTDIEMHSTSKAEMDQPRVKLYSHTSVELGKSPGDGEVWKADSIDTQNRSSNTIKRNVQHKKEEENIQKMLLESVPDYNQHFSFSAYHMKNPGSYQSESELNNSEVRNSWNLSYTARKMRQEKCFRETILEPVSRHVMNFLQVETVESHHAQKEIKCMEGVKTPFPKVRKSKTGSIQCGARWDRNPRRKWDSSIFERKAWNQNDLVRMVLKPSNFSSFDSSEPKNQRYTLEFEGNKTIINPKYVTLKAKKQPVLQLLNITRCFTGSHRKTMGCKFQYKMKKRQWFESVSEASLLAEGTEIPPPKLVTDKHSFSATARDTLYNRTLHRNLHGHITKEKAELRENSATTFQGPLDFFMPILSDSESQINTVQLLEDKITLNLKCLTMKERDPVNSQMLKIRGRFTTKRRKKLGSNLKAKMQQMSQGKNVADTFPNTGYFTPDTSDIKRQSRLKIGMDRVSRFSGVQPTQMELPVEGLVISQPLNTTSYAALSINEQQEKKIERKREKTVLNVDLKFMYDSMPILSHTKMEESPGTWGIYEESSEKKNTLSKANASSAYACTHMHPKIIRHKAKVKTADVENTLHTSRVTLKAKRPPVSKLFDTVTTRYGTRRNKMELRCYIKTQKEFQQYKTVTDLFLNTIYGSGSVSSQIKQFTEVKREKDRPGKPMYITPQLELEKSLNKRKISSSGSTDIKSAISRNIKILKQCIRGEKENCQTVLRDILPQCRDQLVITQQVKEELDHVKIGVALKREVYPDLASPKREISYTRFNIPRIRTHTDCEFFVAQRVKHKDADIVKHSVSIPWERGVSEKTNVSLISKGHNIYLTELDAFRQRTHKEQELWKQESISTTLRGSIVYPIMEPSHLKMTGKVAEEDMYINKKNISHLLRREDIEETSILQGSKGHKFLCTNLVVVQQNMSAVQKGEAKPDDIPESIVDSVSHPNREHLQVTQPVHTKKEDVSIPMRLPVNPWRKEQSKLTDIPLRLNRPKIIFPEKLRVKQPHSSTQDKGVILESISSCILHQFHNEKLKKKVSMERMSSKVLSSVVDKASNEADTLGDPPYINLYNRKRKEHQKESTCKVLPMSVSHSSMDVLQIKLPYVKKILKPPGYHTSNTKGIGLLVEEKEHPERIHQISPKSAPHSLRDVFQSKIPREKKASEIVSIVDYIPSTEKIGPPITGKASKVQIGKGKSGMKLKSLCTSLPSLSHTNMDSRAKVGQDKSGILRSCLLPLTLQVSPNVRKISFAESINRDSLSNIQESEYLPQERKDGENVVHVKDIMGLQCVTFKGQKTAFKHTLHGNEPQWNNKEWEEMRQKDSDLDIVKNKHYASIPSPPHVEWDPEIKEVLMRGITGFCLPSLTLQELSNAMGICKEPIDDILSSIKKAKYMPQKDRVEMALEEIRHPKIIVLKAKQTPVAQELQLNIKEKEKKLQENKDKQVGMWSESSVSISFPPYSEVDTRVKGEEAMLIKTRSSFLQTKFQESSDTGKIAYRQSINGDASTSKKKSKEYIIQEEEERVKMVQVIPLRKKKSPILQEIQLDSKEQEKKIQKMKGESNIFVTNTSTCIPAPFYVQVDTRIKKADYVTEVTRYSLPELSQQKSSDAMKKASKESTDGDIRSDVQEAKEYALQKEETNVEKSFKRDMMQPKDEDLERRQAVLQDIPLNLKEQVIADPKGEDQGKMDGGGKGKQEVILSSNWASESSLTYHELNTSIEGEEDIQGITKSAVSLLQLQKLFDARKIVYTKSAGDDTPNDVRGVQEYEPQREEDRRKIINMKYIMYPKSTTSKAKALPLPHVLYTSRSCDPQIRDVQMSIKEKVRYIRERSELGKILTRPSLSQVQLNKDIEGKEEKRVTGPFLPPSWHRESSNAEKLRYTVPLLDGISNYSKRTKCMTQREEDKANNFEKDIIHPKYIGLKAKKSPLLLILKTKKLQVNMKEQEKVGQEDSKETIVLLSKIHPCVTSTRLKWNAIKDKEGEPGIIRNDALYIEPQESLPSMKISSTEVPDSYVKKGEQRPQQEERNRVQTEAMNSSRLPRDTDFKAKTSSPPHTCSVTEHGDLNKRKEPQWSMKEEEQEQQRTEDPDVALTKTPPSTPSPSYHRLDTRTKVDKDLLAVTGFSPSQLLCPKSSGAGKIRYADSNKGISSCNVIIKAYQCMPYTKVKDRKKIKYGEGIRFPQIITLTAETSSLPHLPGRKRLPLNIKEQGKGVPKGKSELESVLKETYACLPSSSYLKWDTRMYEKEDTLGMTQSYFPPPKIQDPSNSGKKPYTKSFDGYVLKEKGRLKTDTENKMARIHMALKAKELPLSLMLNTKKLQWKIREQERKVQKDKNDTATNLENICTSLFTLPHLKFGSTEGERYMIRITKLSLPQLQSKESPDAVKTTYAETTDTELSNGVKELKEHTLQEEPKDREKNMDVNSLVDPTDRYLKAKKSPNLLRYNLNDLQWKAKEQEGTAWEVQHKPCGAMLTKTCICRSPLLHFSMNTRDKEKRMPILARSSFSSVSFQESSDSEDMEYIEPIASDILISPQKGKYHTPQNKEENGVEIVNLMLPKHQEKKMQESEDESDVVVASSPLPSLPCLQLDKEIQVDDEILGPTRSIVQRVSSVGEIVHTEAINDHVMKDSQNRKQHVPQEEEQDREKTVDRSMMHTTDITLQSRKSPPSLMLYRTELHLNIVGQEQKKHECPGKPLGTVLRKLYASKPPAKLTLEKGTQINEERLRIKRPSRLPQIFSAVSDTEKRADTEAICDLREKKQHMSQKEKKHEVKTVDMRIRMDHKEARISSISHIFDTKEFVLNIKELKENMYKGKDELPVVLTRTFLSAPSAPPLYLDSRSKRDKDVSGVTGSSPPQQNFQESSDTPKMSITEVVAGNSEIIVKKSEHSVPQEETVQQWTSNFMISVQQRNETPRVKSEGDLSQLVLNSQPEDVYLTGFGTISGKRLEYFFTGQEVQPDKYKTETFTTFLSYPTMDPAKIKNLKKQTEIMDSLNHKMSPKVLVSPPQKISKEIYVTFGPPASTNGFSVSEQGAHQQKTLSKASPGSADSYKFDKPEGDVHDKDKMSKIPSPKVLAPQTKGSLEKMNITGSDTTPITEEQEMVMKKQVVLQSESGQKTWLDSSFSLKFPLQNERQKIPLEIDVHKQTTVYPRIQILPGIHMDVTVFDTIGGKKQTSPVPEQEECILESLQKSLSSHWTFPLQSGGLEGKNKTDTSTTINLEQKTLEMEEGKLKIDKNIAICLGEDKTEMHKHTMVNLEENKKRDTSNTIDVNIPSLKAQKSQINTQIMTHTASSYPIKQKHKKKLEVSGAKQNIQPQKLFQKHVLDSFYAYIPLSLKLEDWKGRLTVTDLKRELSPKYLTTKIPNHPISQILNDTGRGTPSNRKKLEYDFKKPKKTILCSKDASGTFIRNLSISTMSSSQTEEIADFETNLEREKISCLSEFQKKSPNSKRKSSSAVKEGNQNFINTVPPDSQPFFVLDKQQMQKLPSVKSEANLSSETNEKILIPQTKEKRVVPGHASSRIIKEPDLLMTEEEEKAPKPILTPTEYPLMSDYPKDNVEIHMESPISMNIFPPGLEESQHGTQPFRIMECTSSPDQGEKSELIQDTTTQKVQQQKTFLGTVPIPSQVKSNEIKVVAHSPSAESSLPLCEAIKNIFESQIKNIIHDKICEDILKKVKDHKPNDWKSLPCAGSPETTSTTIPPKLQSKPILERFTPKENGRLTNHLDSKAFEIKLNLIPEMAKHSFQRFDFYLKQSISEDNSWRPYPRHKKNCFLSLEGIDTIELNFKQKYAKDSPPFSSLKTLIVNVSSDSEEIITKLKSTHKLEESGVSSVTSAKQMLLPHVLQNYSVEEKDKLLIHFSMKTLEIRMKAFPRIVRESYAMSNPQNIRKPLSKCIHSGIKVPKRKNRVLLIFEEKSLHQIDLDLQYKYLRFLLGLPVKSIFPKPTALPKHILKLSTVAICENIDYRGENSDDLCVDMELLEQHISFKKESPHENSSLMRKFLEPIQVCASDPDQQGTGQRDTTALSELKSHVTPGKDKQCHVWFQETDADKAFDSKTQESAPSLVDSYSTQLSEDFTGSQTNIESSANMEECSALEAQESEECMFLEANPYLSQESQNILFELQKGIPLENLCKMEKSKTVLRPLYREDSGSHPTRGCRKHSSIVTPSYEFHKGRKYSSSSKMPSPDWLCHSSLNAVKVPSRSSSIPSGEGKTSWTARYRTSHSLALLTESNVKLHLAKRQGKSHRHLESKERKKAKSDLCRKNNIHWDCDYSYTQNKEKCTRKKKVCHYESERSSYFPGRLELSKPNQEDISFHFERKQNQPFFYACIPADSLEIIPQTVRWTIPPRTLRKTNFRVPLVAKISSSIDIWTSSKKFLESLLGSFSPVNPN</sequence>
<feature type="domain" description="Coiled-coil" evidence="3">
    <location>
        <begin position="2987"/>
        <end position="3111"/>
    </location>
</feature>
<feature type="compositionally biased region" description="Basic and acidic residues" evidence="1">
    <location>
        <begin position="1157"/>
        <end position="1170"/>
    </location>
</feature>
<feature type="region of interest" description="Disordered" evidence="1">
    <location>
        <begin position="694"/>
        <end position="739"/>
    </location>
</feature>
<feature type="region of interest" description="Disordered" evidence="1">
    <location>
        <begin position="4502"/>
        <end position="4606"/>
    </location>
</feature>
<feature type="compositionally biased region" description="Polar residues" evidence="1">
    <location>
        <begin position="606"/>
        <end position="617"/>
    </location>
</feature>
<comment type="caution">
    <text evidence="4">The sequence shown here is derived from an EMBL/GenBank/DDBJ whole genome shotgun (WGS) entry which is preliminary data.</text>
</comment>
<feature type="domain" description="Coiled-coil" evidence="3">
    <location>
        <begin position="3124"/>
        <end position="3228"/>
    </location>
</feature>
<keyword evidence="5" id="KW-1185">Reference proteome</keyword>
<feature type="compositionally biased region" description="Basic and acidic residues" evidence="1">
    <location>
        <begin position="1936"/>
        <end position="1950"/>
    </location>
</feature>
<feature type="compositionally biased region" description="Basic and acidic residues" evidence="1">
    <location>
        <begin position="4109"/>
        <end position="4122"/>
    </location>
</feature>
<name>A0A811YTU4_NYCPR</name>
<evidence type="ECO:0000259" key="3">
    <source>
        <dbReference type="Pfam" id="PF15804"/>
    </source>
</evidence>
<feature type="domain" description="Coiled-coil" evidence="3">
    <location>
        <begin position="3660"/>
        <end position="3841"/>
    </location>
</feature>
<feature type="domain" description="Coiled-coil" evidence="3">
    <location>
        <begin position="4139"/>
        <end position="4326"/>
    </location>
</feature>
<feature type="domain" description="Coiled-coil" evidence="3">
    <location>
        <begin position="2446"/>
        <end position="2494"/>
    </location>
</feature>
<feature type="domain" description="Coiled-coil" evidence="3">
    <location>
        <begin position="5138"/>
        <end position="5280"/>
    </location>
</feature>
<feature type="domain" description="Coiled-coil" evidence="3">
    <location>
        <begin position="4793"/>
        <end position="4937"/>
    </location>
</feature>
<protein>
    <submittedName>
        <fullName evidence="4">(raccoon dog) hypothetical protein</fullName>
    </submittedName>
</protein>
<feature type="region of interest" description="Disordered" evidence="1">
    <location>
        <begin position="935"/>
        <end position="956"/>
    </location>
</feature>
<feature type="transmembrane region" description="Helical" evidence="2">
    <location>
        <begin position="36"/>
        <end position="54"/>
    </location>
</feature>
<keyword evidence="2" id="KW-1133">Transmembrane helix</keyword>
<feature type="domain" description="Coiled-coil" evidence="3">
    <location>
        <begin position="1471"/>
        <end position="1523"/>
    </location>
</feature>
<dbReference type="InterPro" id="IPR053366">
    <property type="entry name" value="LRR_transmembrane"/>
</dbReference>
<dbReference type="InterPro" id="IPR031624">
    <property type="entry name" value="CCDC168_N"/>
</dbReference>
<feature type="compositionally biased region" description="Polar residues" evidence="1">
    <location>
        <begin position="2226"/>
        <end position="2237"/>
    </location>
</feature>
<feature type="compositionally biased region" description="Polar residues" evidence="1">
    <location>
        <begin position="4548"/>
        <end position="4558"/>
    </location>
</feature>
<evidence type="ECO:0000313" key="5">
    <source>
        <dbReference type="Proteomes" id="UP000645828"/>
    </source>
</evidence>
<feature type="region of interest" description="Disordered" evidence="1">
    <location>
        <begin position="5329"/>
        <end position="5364"/>
    </location>
</feature>
<feature type="compositionally biased region" description="Basic and acidic residues" evidence="1">
    <location>
        <begin position="4560"/>
        <end position="4586"/>
    </location>
</feature>
<feature type="compositionally biased region" description="Basic and acidic residues" evidence="1">
    <location>
        <begin position="4513"/>
        <end position="4529"/>
    </location>
</feature>
<feature type="compositionally biased region" description="Polar residues" evidence="1">
    <location>
        <begin position="5522"/>
        <end position="5539"/>
    </location>
</feature>
<evidence type="ECO:0000256" key="1">
    <source>
        <dbReference type="SAM" id="MobiDB-lite"/>
    </source>
</evidence>
<feature type="region of interest" description="Disordered" evidence="1">
    <location>
        <begin position="5522"/>
        <end position="5570"/>
    </location>
</feature>
<feature type="compositionally biased region" description="Basic and acidic residues" evidence="1">
    <location>
        <begin position="5546"/>
        <end position="5562"/>
    </location>
</feature>
<dbReference type="Pfam" id="PF15804">
    <property type="entry name" value="CCDC168_N"/>
    <property type="match status" value="12"/>
</dbReference>
<feature type="region of interest" description="Disordered" evidence="1">
    <location>
        <begin position="1633"/>
        <end position="1662"/>
    </location>
</feature>
<feature type="domain" description="Coiled-coil" evidence="3">
    <location>
        <begin position="4399"/>
        <end position="4602"/>
    </location>
</feature>
<feature type="domain" description="Coiled-coil" evidence="3">
    <location>
        <begin position="5281"/>
        <end position="5395"/>
    </location>
</feature>
<feature type="region of interest" description="Disordered" evidence="1">
    <location>
        <begin position="4103"/>
        <end position="4122"/>
    </location>
</feature>
<feature type="compositionally biased region" description="Polar residues" evidence="1">
    <location>
        <begin position="2204"/>
        <end position="2213"/>
    </location>
</feature>
<feature type="region of interest" description="Disordered" evidence="1">
    <location>
        <begin position="575"/>
        <end position="617"/>
    </location>
</feature>
<feature type="domain" description="Coiled-coil" evidence="3">
    <location>
        <begin position="3897"/>
        <end position="4037"/>
    </location>
</feature>
<dbReference type="PANTHER" id="PTHR35542:SF2">
    <property type="entry name" value="LEUCINE-RICH REPEAT TRANSMEMBRANE PROTEIN CCDC168"/>
    <property type="match status" value="1"/>
</dbReference>